<dbReference type="Pfam" id="PF02720">
    <property type="entry name" value="DUF222"/>
    <property type="match status" value="1"/>
</dbReference>
<evidence type="ECO:0000259" key="3">
    <source>
        <dbReference type="SMART" id="SM00507"/>
    </source>
</evidence>
<dbReference type="SMART" id="SM00507">
    <property type="entry name" value="HNHc"/>
    <property type="match status" value="1"/>
</dbReference>
<reference evidence="5" key="1">
    <citation type="journal article" date="2019" name="Int. J. Syst. Evol. Microbiol.">
        <title>The Global Catalogue of Microorganisms (GCM) 10K type strain sequencing project: providing services to taxonomists for standard genome sequencing and annotation.</title>
        <authorList>
            <consortium name="The Broad Institute Genomics Platform"/>
            <consortium name="The Broad Institute Genome Sequencing Center for Infectious Disease"/>
            <person name="Wu L."/>
            <person name="Ma J."/>
        </authorList>
    </citation>
    <scope>NUCLEOTIDE SEQUENCE [LARGE SCALE GENOMIC DNA]</scope>
    <source>
        <strain evidence="5">JCM 11496</strain>
    </source>
</reference>
<feature type="region of interest" description="Disordered" evidence="2">
    <location>
        <begin position="319"/>
        <end position="373"/>
    </location>
</feature>
<dbReference type="CDD" id="cd00085">
    <property type="entry name" value="HNHc"/>
    <property type="match status" value="1"/>
</dbReference>
<evidence type="ECO:0000313" key="4">
    <source>
        <dbReference type="EMBL" id="MFD1847054.1"/>
    </source>
</evidence>
<feature type="domain" description="HNH nuclease" evidence="3">
    <location>
        <begin position="409"/>
        <end position="459"/>
    </location>
</feature>
<evidence type="ECO:0000256" key="2">
    <source>
        <dbReference type="SAM" id="MobiDB-lite"/>
    </source>
</evidence>
<accession>A0ABW4Q8R5</accession>
<evidence type="ECO:0000313" key="5">
    <source>
        <dbReference type="Proteomes" id="UP001597307"/>
    </source>
</evidence>
<comment type="similarity">
    <text evidence="1">Belongs to the Rv1128c/1148c/1588c/1702c/1945/3466 family.</text>
</comment>
<comment type="caution">
    <text evidence="4">The sequence shown here is derived from an EMBL/GenBank/DDBJ whole genome shotgun (WGS) entry which is preliminary data.</text>
</comment>
<dbReference type="Proteomes" id="UP001597307">
    <property type="component" value="Unassembled WGS sequence"/>
</dbReference>
<dbReference type="Gene3D" id="1.10.30.50">
    <property type="match status" value="1"/>
</dbReference>
<gene>
    <name evidence="4" type="ORF">ACFSFX_10650</name>
</gene>
<dbReference type="Pfam" id="PF01844">
    <property type="entry name" value="HNH"/>
    <property type="match status" value="1"/>
</dbReference>
<dbReference type="InterPro" id="IPR003870">
    <property type="entry name" value="DUF222"/>
</dbReference>
<protein>
    <submittedName>
        <fullName evidence="4">DUF222 domain-containing protein</fullName>
    </submittedName>
</protein>
<evidence type="ECO:0000256" key="1">
    <source>
        <dbReference type="ARBA" id="ARBA00023450"/>
    </source>
</evidence>
<proteinExistence type="inferred from homology"/>
<feature type="region of interest" description="Disordered" evidence="2">
    <location>
        <begin position="510"/>
        <end position="538"/>
    </location>
</feature>
<dbReference type="RefSeq" id="WP_343879073.1">
    <property type="nucleotide sequence ID" value="NZ_BAAAIJ010000032.1"/>
</dbReference>
<feature type="region of interest" description="Disordered" evidence="2">
    <location>
        <begin position="462"/>
        <end position="482"/>
    </location>
</feature>
<name>A0ABW4Q8R5_9MICC</name>
<feature type="region of interest" description="Disordered" evidence="2">
    <location>
        <begin position="1"/>
        <end position="36"/>
    </location>
</feature>
<organism evidence="4 5">
    <name type="scientific">Arthrobacter flavus</name>
    <dbReference type="NCBI Taxonomy" id="95172"/>
    <lineage>
        <taxon>Bacteria</taxon>
        <taxon>Bacillati</taxon>
        <taxon>Actinomycetota</taxon>
        <taxon>Actinomycetes</taxon>
        <taxon>Micrococcales</taxon>
        <taxon>Micrococcaceae</taxon>
        <taxon>Arthrobacter</taxon>
    </lineage>
</organism>
<keyword evidence="5" id="KW-1185">Reference proteome</keyword>
<dbReference type="InterPro" id="IPR002711">
    <property type="entry name" value="HNH"/>
</dbReference>
<dbReference type="InterPro" id="IPR003615">
    <property type="entry name" value="HNH_nuc"/>
</dbReference>
<sequence length="538" mass="57151">MEGSTAPSPKRKGIPSRADAPRGSTGAGSGGRVGRSRSTRALADALNSLHPAADAAGLIDQLRELEDLKSAIAGMQAQIAVAVDVAERQAQADAGVPAAERGKSVGAQVALARRESPARGSRLLGLARALVTEMPHTLAALHQGRLNEWRATLLVKETACLTSADRTAVDEELHPDTGTFDGCGDRAIVAAVKAAGYRRDPRSVVNRAARAVTDRCVSIRPAPDTMAYLTALLPVKEAVATYAVLTRHADTVRGAGDPRSRGQVMADTLVERVTGVPGGISRVELQLIMTDRALFQGDSEPARIPGYGIVPSSWARNLLSTETPTNPRTPPGQHPATTDPGAKPPIGPADSTEAGPAGGTVTGPKDPAGHLATNPAHRAFDVWLRRLYTAPSTGELVAMDSTARFFTKAQRRFITARDDTCRTPYCDAPIRHFDHIIPWHRGGPTTITNGAGLCEACNHTKEQPGWRAQTTPGSPPRTRRRHTFSITTPTGHTYHSTAPPLPGTAATIERAQIPAQNRPSRRRERSLGRGTLPQEQCT</sequence>
<dbReference type="EMBL" id="JBHUGA010000040">
    <property type="protein sequence ID" value="MFD1847054.1"/>
    <property type="molecule type" value="Genomic_DNA"/>
</dbReference>